<dbReference type="Pfam" id="PF03629">
    <property type="entry name" value="SASA"/>
    <property type="match status" value="2"/>
</dbReference>
<dbReference type="InterPro" id="IPR005181">
    <property type="entry name" value="SASA"/>
</dbReference>
<feature type="domain" description="Sialate O-acetylesterase" evidence="3">
    <location>
        <begin position="105"/>
        <end position="245"/>
    </location>
</feature>
<sequence length="532" mass="60086">MRNMCYRIIIGLLCAASVASADVSVNPLFSNGMVLQREMKAPMWGKADPGEVIKIRSSWGLAAETVTSEDGRWSTTLRTPEAGGPHSIVIEGKNQILIDDVLSGEVWFCGGQSNMDYSMDQIARKAKDPKYQPAATYARREINTANDPYLRHIGVPHMASPYEEQDNFEGQWLSVQPENTSKMTATGYYFARELREKLNVPVGLVECAWGGSRIEGWLSEEAYRLNPNFTSYYERYLISLKQKQERWDLEAEKERFRQAMRNWVDRGRQGRQPRMAIEPVRDRHVPATLHKGMLSAVIPYAIRGVIWYQGEANTGYRNKSYESYFRALIQSWRQEWGQGDFPFYWVQLAAFRDANELPLEEDVWASICDQQRRCLEIENTGMAVANDIGEANDIHPRNKVDVGKRLSLLALSKDYGFDLSASSGPLYRDHEIVGSSVHIYFDEVGSGLMAGEKYVLDPVVPVDGPLERFQIRGKDGGWLWADAVISGSDCVVVSNQSIQEPVAVRYAWSSNPEGANLYSKEGLPASIFTTEK</sequence>
<gene>
    <name evidence="4" type="ORF">QEH59_06435</name>
</gene>
<dbReference type="RefSeq" id="WP_308984536.1">
    <property type="nucleotide sequence ID" value="NZ_JARXIC010000008.1"/>
</dbReference>
<proteinExistence type="predicted"/>
<name>A0ABU1AGY2_9BACT</name>
<dbReference type="Proteomes" id="UP001243717">
    <property type="component" value="Unassembled WGS sequence"/>
</dbReference>
<protein>
    <submittedName>
        <fullName evidence="4">Sialate O-acetylesterase</fullName>
    </submittedName>
</protein>
<organism evidence="4 5">
    <name type="scientific">Thalassobacterium sedimentorum</name>
    <dbReference type="NCBI Taxonomy" id="3041258"/>
    <lineage>
        <taxon>Bacteria</taxon>
        <taxon>Pseudomonadati</taxon>
        <taxon>Verrucomicrobiota</taxon>
        <taxon>Opitutia</taxon>
        <taxon>Puniceicoccales</taxon>
        <taxon>Coraliomargaritaceae</taxon>
        <taxon>Thalassobacterium</taxon>
    </lineage>
</organism>
<evidence type="ECO:0000256" key="1">
    <source>
        <dbReference type="ARBA" id="ARBA00022801"/>
    </source>
</evidence>
<dbReference type="EMBL" id="JARXIC010000008">
    <property type="protein sequence ID" value="MDQ8194053.1"/>
    <property type="molecule type" value="Genomic_DNA"/>
</dbReference>
<dbReference type="PANTHER" id="PTHR22901:SF0">
    <property type="entry name" value="SIALATE O-ACETYLESTERASE"/>
    <property type="match status" value="1"/>
</dbReference>
<accession>A0ABU1AGY2</accession>
<dbReference type="PANTHER" id="PTHR22901">
    <property type="entry name" value="SIALATE O-ACETYLESTERASE"/>
    <property type="match status" value="1"/>
</dbReference>
<evidence type="ECO:0000256" key="2">
    <source>
        <dbReference type="SAM" id="SignalP"/>
    </source>
</evidence>
<dbReference type="SUPFAM" id="SSF52266">
    <property type="entry name" value="SGNH hydrolase"/>
    <property type="match status" value="1"/>
</dbReference>
<evidence type="ECO:0000313" key="5">
    <source>
        <dbReference type="Proteomes" id="UP001243717"/>
    </source>
</evidence>
<evidence type="ECO:0000313" key="4">
    <source>
        <dbReference type="EMBL" id="MDQ8194053.1"/>
    </source>
</evidence>
<dbReference type="InterPro" id="IPR039329">
    <property type="entry name" value="SIAE"/>
</dbReference>
<feature type="domain" description="Sialate O-acetylesterase" evidence="3">
    <location>
        <begin position="301"/>
        <end position="406"/>
    </location>
</feature>
<feature type="chain" id="PRO_5047218458" evidence="2">
    <location>
        <begin position="22"/>
        <end position="532"/>
    </location>
</feature>
<keyword evidence="2" id="KW-0732">Signal</keyword>
<feature type="signal peptide" evidence="2">
    <location>
        <begin position="1"/>
        <end position="21"/>
    </location>
</feature>
<dbReference type="Gene3D" id="3.40.50.1110">
    <property type="entry name" value="SGNH hydrolase"/>
    <property type="match status" value="1"/>
</dbReference>
<evidence type="ECO:0000259" key="3">
    <source>
        <dbReference type="Pfam" id="PF03629"/>
    </source>
</evidence>
<comment type="caution">
    <text evidence="4">The sequence shown here is derived from an EMBL/GenBank/DDBJ whole genome shotgun (WGS) entry which is preliminary data.</text>
</comment>
<keyword evidence="5" id="KW-1185">Reference proteome</keyword>
<reference evidence="4 5" key="1">
    <citation type="submission" date="2023-04" db="EMBL/GenBank/DDBJ databases">
        <title>A novel bacteria isolated from coastal sediment.</title>
        <authorList>
            <person name="Liu X.-J."/>
            <person name="Du Z.-J."/>
        </authorList>
    </citation>
    <scope>NUCLEOTIDE SEQUENCE [LARGE SCALE GENOMIC DNA]</scope>
    <source>
        <strain evidence="4 5">SDUM461004</strain>
    </source>
</reference>
<keyword evidence="1" id="KW-0378">Hydrolase</keyword>
<dbReference type="InterPro" id="IPR036514">
    <property type="entry name" value="SGNH_hydro_sf"/>
</dbReference>